<evidence type="ECO:0000256" key="2">
    <source>
        <dbReference type="ARBA" id="ARBA00022737"/>
    </source>
</evidence>
<sequence>MALRLIASLLLLSASIPISTLATSVAADDTDNDKAALLAFKAAAAINHGIDPLPSWNTTTTGDDALTTGEWWR</sequence>
<dbReference type="HOGENOM" id="CLU_2708387_0_0_1"/>
<dbReference type="Gramene" id="LPERR02G10040.1">
    <property type="protein sequence ID" value="LPERR02G10040.1"/>
    <property type="gene ID" value="LPERR02G10040"/>
</dbReference>
<feature type="domain" description="Leucine-rich repeat-containing N-terminal plant-type" evidence="4">
    <location>
        <begin position="31"/>
        <end position="60"/>
    </location>
</feature>
<dbReference type="EnsemblPlants" id="LPERR02G10040.1">
    <property type="protein sequence ID" value="LPERR02G10040.1"/>
    <property type="gene ID" value="LPERR02G10040"/>
</dbReference>
<keyword evidence="1" id="KW-0433">Leucine-rich repeat</keyword>
<dbReference type="Proteomes" id="UP000032180">
    <property type="component" value="Chromosome 2"/>
</dbReference>
<protein>
    <recommendedName>
        <fullName evidence="4">Leucine-rich repeat-containing N-terminal plant-type domain-containing protein</fullName>
    </recommendedName>
</protein>
<name>A0A0D9VEP6_9ORYZ</name>
<evidence type="ECO:0000256" key="3">
    <source>
        <dbReference type="SAM" id="SignalP"/>
    </source>
</evidence>
<organism evidence="5 6">
    <name type="scientific">Leersia perrieri</name>
    <dbReference type="NCBI Taxonomy" id="77586"/>
    <lineage>
        <taxon>Eukaryota</taxon>
        <taxon>Viridiplantae</taxon>
        <taxon>Streptophyta</taxon>
        <taxon>Embryophyta</taxon>
        <taxon>Tracheophyta</taxon>
        <taxon>Spermatophyta</taxon>
        <taxon>Magnoliopsida</taxon>
        <taxon>Liliopsida</taxon>
        <taxon>Poales</taxon>
        <taxon>Poaceae</taxon>
        <taxon>BOP clade</taxon>
        <taxon>Oryzoideae</taxon>
        <taxon>Oryzeae</taxon>
        <taxon>Oryzinae</taxon>
        <taxon>Leersia</taxon>
    </lineage>
</organism>
<evidence type="ECO:0000256" key="1">
    <source>
        <dbReference type="ARBA" id="ARBA00022614"/>
    </source>
</evidence>
<dbReference type="Pfam" id="PF08263">
    <property type="entry name" value="LRRNT_2"/>
    <property type="match status" value="1"/>
</dbReference>
<proteinExistence type="predicted"/>
<evidence type="ECO:0000259" key="4">
    <source>
        <dbReference type="Pfam" id="PF08263"/>
    </source>
</evidence>
<reference evidence="5 6" key="1">
    <citation type="submission" date="2012-08" db="EMBL/GenBank/DDBJ databases">
        <title>Oryza genome evolution.</title>
        <authorList>
            <person name="Wing R.A."/>
        </authorList>
    </citation>
    <scope>NUCLEOTIDE SEQUENCE</scope>
</reference>
<keyword evidence="6" id="KW-1185">Reference proteome</keyword>
<keyword evidence="3" id="KW-0732">Signal</keyword>
<dbReference type="InterPro" id="IPR013210">
    <property type="entry name" value="LRR_N_plant-typ"/>
</dbReference>
<accession>A0A0D9VEP6</accession>
<keyword evidence="2" id="KW-0677">Repeat</keyword>
<feature type="signal peptide" evidence="3">
    <location>
        <begin position="1"/>
        <end position="22"/>
    </location>
</feature>
<reference evidence="5" key="3">
    <citation type="submission" date="2015-04" db="UniProtKB">
        <authorList>
            <consortium name="EnsemblPlants"/>
        </authorList>
    </citation>
    <scope>IDENTIFICATION</scope>
</reference>
<evidence type="ECO:0000313" key="6">
    <source>
        <dbReference type="Proteomes" id="UP000032180"/>
    </source>
</evidence>
<feature type="chain" id="PRO_5002347361" description="Leucine-rich repeat-containing N-terminal plant-type domain-containing protein" evidence="3">
    <location>
        <begin position="23"/>
        <end position="73"/>
    </location>
</feature>
<evidence type="ECO:0000313" key="5">
    <source>
        <dbReference type="EnsemblPlants" id="LPERR02G10040.1"/>
    </source>
</evidence>
<dbReference type="AlphaFoldDB" id="A0A0D9VEP6"/>
<reference evidence="6" key="2">
    <citation type="submission" date="2013-12" db="EMBL/GenBank/DDBJ databases">
        <authorList>
            <person name="Yu Y."/>
            <person name="Lee S."/>
            <person name="de Baynast K."/>
            <person name="Wissotski M."/>
            <person name="Liu L."/>
            <person name="Talag J."/>
            <person name="Goicoechea J."/>
            <person name="Angelova A."/>
            <person name="Jetty R."/>
            <person name="Kudrna D."/>
            <person name="Golser W."/>
            <person name="Rivera L."/>
            <person name="Zhang J."/>
            <person name="Wing R."/>
        </authorList>
    </citation>
    <scope>NUCLEOTIDE SEQUENCE</scope>
</reference>